<feature type="domain" description="AB hydrolase-1" evidence="3">
    <location>
        <begin position="215"/>
        <end position="458"/>
    </location>
</feature>
<feature type="transmembrane region" description="Helical" evidence="2">
    <location>
        <begin position="95"/>
        <end position="113"/>
    </location>
</feature>
<sequence length="485" mass="51539">MSQLASEGIASTSADHDRNTIDPRLWLLAAGTFTVGTDALAIAGILPQITAESHVSLASGAAIVSAYAPRYALGAPFLAVLTARAVLHGGHTADLLPYVAAPLLLLALVTVLLTNGRRAKKGHTASGPRRQSPYSVGVLAHQVASAGHGHRRASVATGLILASTLAATLIGAMPATAHAAPSIGADYGVPAGFSSRFATANGVRLHYVIGGSGSPVLLIHGWPETWYEWRKVMPQLAAGHTVIAVDLRGFGWSDVTATGYDRRTLAEDLYQLMRQLGYPKATVVGHDWGAPVGYAYAATHRDAVDRLVIAEGTPDGPWTHQQTTPFAHNPFWFFGFFEIPNYAETVLAGRETPFLDWFYRNRGFHVVPGGFSDDDVAYFEEAYARPGRFAASLNLYRTIDQDIADNAVLSQSPLTIPVMAIGADHGIGQGVPAGMRHVASNVTPVLMGATGHFLTEERPTAFVEIVETFLAGRPVAPAWAPVDSK</sequence>
<dbReference type="SUPFAM" id="SSF53474">
    <property type="entry name" value="alpha/beta-Hydrolases"/>
    <property type="match status" value="1"/>
</dbReference>
<dbReference type="PANTHER" id="PTHR43329">
    <property type="entry name" value="EPOXIDE HYDROLASE"/>
    <property type="match status" value="1"/>
</dbReference>
<evidence type="ECO:0000256" key="1">
    <source>
        <dbReference type="ARBA" id="ARBA00022801"/>
    </source>
</evidence>
<dbReference type="Gene3D" id="3.40.50.1820">
    <property type="entry name" value="alpha/beta hydrolase"/>
    <property type="match status" value="1"/>
</dbReference>
<feature type="transmembrane region" description="Helical" evidence="2">
    <location>
        <begin position="25"/>
        <end position="46"/>
    </location>
</feature>
<dbReference type="PRINTS" id="PR00111">
    <property type="entry name" value="ABHYDROLASE"/>
</dbReference>
<name>A0ABX6MLF5_9HYPH</name>
<dbReference type="InterPro" id="IPR000073">
    <property type="entry name" value="AB_hydrolase_1"/>
</dbReference>
<dbReference type="Pfam" id="PF00561">
    <property type="entry name" value="Abhydrolase_1"/>
    <property type="match status" value="1"/>
</dbReference>
<gene>
    <name evidence="4" type="ORF">R7A2020_04245</name>
</gene>
<dbReference type="RefSeq" id="WP_051402037.1">
    <property type="nucleotide sequence ID" value="NZ_CP033366.1"/>
</dbReference>
<keyword evidence="5" id="KW-1185">Reference proteome</keyword>
<evidence type="ECO:0000256" key="2">
    <source>
        <dbReference type="SAM" id="Phobius"/>
    </source>
</evidence>
<evidence type="ECO:0000313" key="4">
    <source>
        <dbReference type="EMBL" id="QJF00189.1"/>
    </source>
</evidence>
<reference evidence="4 5" key="1">
    <citation type="submission" date="2020-04" db="EMBL/GenBank/DDBJ databases">
        <title>Mesorhizobium japonicum R7A epigenetic regulation of quorum sensing and ICE transfer.</title>
        <authorList>
            <person name="Ramsay J.P."/>
            <person name="Colombi E."/>
            <person name="Perry B.J."/>
            <person name="Staltari A."/>
        </authorList>
    </citation>
    <scope>NUCLEOTIDE SEQUENCE [LARGE SCALE GENOMIC DNA]</scope>
    <source>
        <strain evidence="4 5">R7A</strain>
    </source>
</reference>
<keyword evidence="2" id="KW-0472">Membrane</keyword>
<dbReference type="GO" id="GO:0016787">
    <property type="term" value="F:hydrolase activity"/>
    <property type="evidence" value="ECO:0007669"/>
    <property type="project" value="UniProtKB-KW"/>
</dbReference>
<keyword evidence="1 4" id="KW-0378">Hydrolase</keyword>
<dbReference type="Proteomes" id="UP000500892">
    <property type="component" value="Chromosome"/>
</dbReference>
<proteinExistence type="predicted"/>
<evidence type="ECO:0000259" key="3">
    <source>
        <dbReference type="Pfam" id="PF00561"/>
    </source>
</evidence>
<keyword evidence="2" id="KW-1133">Transmembrane helix</keyword>
<dbReference type="GeneID" id="66681158"/>
<evidence type="ECO:0000313" key="5">
    <source>
        <dbReference type="Proteomes" id="UP000500892"/>
    </source>
</evidence>
<dbReference type="EMBL" id="CP051772">
    <property type="protein sequence ID" value="QJF00189.1"/>
    <property type="molecule type" value="Genomic_DNA"/>
</dbReference>
<organism evidence="4 5">
    <name type="scientific">Mesorhizobium japonicum R7A</name>
    <dbReference type="NCBI Taxonomy" id="935547"/>
    <lineage>
        <taxon>Bacteria</taxon>
        <taxon>Pseudomonadati</taxon>
        <taxon>Pseudomonadota</taxon>
        <taxon>Alphaproteobacteria</taxon>
        <taxon>Hyphomicrobiales</taxon>
        <taxon>Phyllobacteriaceae</taxon>
        <taxon>Mesorhizobium</taxon>
    </lineage>
</organism>
<accession>A0ABX6MLF5</accession>
<protein>
    <submittedName>
        <fullName evidence="4">Alpha/beta fold hydrolase</fullName>
    </submittedName>
</protein>
<dbReference type="InterPro" id="IPR029058">
    <property type="entry name" value="AB_hydrolase_fold"/>
</dbReference>
<dbReference type="InterPro" id="IPR000639">
    <property type="entry name" value="Epox_hydrolase-like"/>
</dbReference>
<dbReference type="PRINTS" id="PR00412">
    <property type="entry name" value="EPOXHYDRLASE"/>
</dbReference>
<keyword evidence="2" id="KW-0812">Transmembrane</keyword>